<dbReference type="RefSeq" id="WP_188873774.1">
    <property type="nucleotide sequence ID" value="NZ_BMOV01000005.1"/>
</dbReference>
<reference evidence="2" key="1">
    <citation type="journal article" date="2019" name="Int. J. Syst. Evol. Microbiol.">
        <title>The Global Catalogue of Microorganisms (GCM) 10K type strain sequencing project: providing services to taxonomists for standard genome sequencing and annotation.</title>
        <authorList>
            <consortium name="The Broad Institute Genomics Platform"/>
            <consortium name="The Broad Institute Genome Sequencing Center for Infectious Disease"/>
            <person name="Wu L."/>
            <person name="Ma J."/>
        </authorList>
    </citation>
    <scope>NUCLEOTIDE SEQUENCE [LARGE SCALE GENOMIC DNA]</scope>
    <source>
        <strain evidence="2">JCM 17843</strain>
    </source>
</reference>
<comment type="caution">
    <text evidence="1">The sequence shown here is derived from an EMBL/GenBank/DDBJ whole genome shotgun (WGS) entry which is preliminary data.</text>
</comment>
<protein>
    <submittedName>
        <fullName evidence="1">Uncharacterized protein</fullName>
    </submittedName>
</protein>
<gene>
    <name evidence="1" type="ORF">GCM10007972_16870</name>
</gene>
<keyword evidence="2" id="KW-1185">Reference proteome</keyword>
<sequence length="213" mass="24273">MVYLQVNIDIDLLDKLPETSEVEAEFQTKSRQDDQRIDAFSEFLKLVEQVQWTEENAHFHMKSGNTISVSSGSVNFMPAEDLSPEHFFSNMVEIVQLANAYQDERDSIVSDREGFVEKYGDSESSESLWSLINYEPRFESEAYYIAELMGLDVLNRPADFSSVSEDIAPEFKALIDKKWQELQSKVHAPEFQKTLEDAGIETPNHLLAAPALP</sequence>
<name>A0ABQ2LDN6_9PROT</name>
<dbReference type="EMBL" id="BMOV01000005">
    <property type="protein sequence ID" value="GGO12215.1"/>
    <property type="molecule type" value="Genomic_DNA"/>
</dbReference>
<organism evidence="1 2">
    <name type="scientific">Iodidimonas muriae</name>
    <dbReference type="NCBI Taxonomy" id="261467"/>
    <lineage>
        <taxon>Bacteria</taxon>
        <taxon>Pseudomonadati</taxon>
        <taxon>Pseudomonadota</taxon>
        <taxon>Alphaproteobacteria</taxon>
        <taxon>Iodidimonadales</taxon>
        <taxon>Iodidimonadaceae</taxon>
        <taxon>Iodidimonas</taxon>
    </lineage>
</organism>
<proteinExistence type="predicted"/>
<evidence type="ECO:0000313" key="1">
    <source>
        <dbReference type="EMBL" id="GGO12215.1"/>
    </source>
</evidence>
<evidence type="ECO:0000313" key="2">
    <source>
        <dbReference type="Proteomes" id="UP000602381"/>
    </source>
</evidence>
<dbReference type="Proteomes" id="UP000602381">
    <property type="component" value="Unassembled WGS sequence"/>
</dbReference>
<accession>A0ABQ2LDN6</accession>